<dbReference type="InterPro" id="IPR036865">
    <property type="entry name" value="CRAL-TRIO_dom_sf"/>
</dbReference>
<dbReference type="SMART" id="SM01100">
    <property type="entry name" value="CRAL_TRIO_N"/>
    <property type="match status" value="1"/>
</dbReference>
<dbReference type="SUPFAM" id="SSF52087">
    <property type="entry name" value="CRAL/TRIO domain"/>
    <property type="match status" value="1"/>
</dbReference>
<dbReference type="CDD" id="cd00170">
    <property type="entry name" value="SEC14"/>
    <property type="match status" value="1"/>
</dbReference>
<protein>
    <recommendedName>
        <fullName evidence="2">CRAL-TRIO domain-containing protein</fullName>
    </recommendedName>
</protein>
<reference evidence="3" key="1">
    <citation type="submission" date="2025-05" db="UniProtKB">
        <authorList>
            <consortium name="EnsemblMetazoa"/>
        </authorList>
    </citation>
    <scope>IDENTIFICATION</scope>
</reference>
<sequence length="360" mass="41315">MSTYFYNSECVHFMITGLCILSILDMSVSKGLAEPDVYVCTLSPETQRIAKEELREDEHTRQTALASMREWIMQNPKIKLCRLDGKFLLRFLRFKKFHVTLAQECLERYILLRQTFGVAFNCLDITIPMMNDLTDLGYMFACPKRDRLGRRVIFYRPGVFDLYSFSNADMCRIHGVVYETLLEDEENQVRGFVHVADGQGVGFPYLTLFSIREAVRIVKNGEKTLPMRHKEVHGMHVLPTMKFAVDFGMSLISEKIRNRVRVYSNVQDMISSGHIEVDILPKEYGGTMPMAEMIALWKKELYAAHPVLMSHDRMEVNEELFTEKAKEGAVSALKRNVTSCGSEGDSLCGITGNFRRLEVD</sequence>
<organism evidence="3 4">
    <name type="scientific">Diabrotica virgifera virgifera</name>
    <name type="common">western corn rootworm</name>
    <dbReference type="NCBI Taxonomy" id="50390"/>
    <lineage>
        <taxon>Eukaryota</taxon>
        <taxon>Metazoa</taxon>
        <taxon>Ecdysozoa</taxon>
        <taxon>Arthropoda</taxon>
        <taxon>Hexapoda</taxon>
        <taxon>Insecta</taxon>
        <taxon>Pterygota</taxon>
        <taxon>Neoptera</taxon>
        <taxon>Endopterygota</taxon>
        <taxon>Coleoptera</taxon>
        <taxon>Polyphaga</taxon>
        <taxon>Cucujiformia</taxon>
        <taxon>Chrysomeloidea</taxon>
        <taxon>Chrysomelidae</taxon>
        <taxon>Galerucinae</taxon>
        <taxon>Diabroticina</taxon>
        <taxon>Diabroticites</taxon>
        <taxon>Diabrotica</taxon>
    </lineage>
</organism>
<dbReference type="Proteomes" id="UP001652700">
    <property type="component" value="Unplaced"/>
</dbReference>
<feature type="signal peptide" evidence="1">
    <location>
        <begin position="1"/>
        <end position="33"/>
    </location>
</feature>
<feature type="domain" description="CRAL-TRIO" evidence="2">
    <location>
        <begin position="126"/>
        <end position="292"/>
    </location>
</feature>
<dbReference type="InterPro" id="IPR001251">
    <property type="entry name" value="CRAL-TRIO_dom"/>
</dbReference>
<evidence type="ECO:0000313" key="4">
    <source>
        <dbReference type="Proteomes" id="UP001652700"/>
    </source>
</evidence>
<dbReference type="PRINTS" id="PR00180">
    <property type="entry name" value="CRETINALDHBP"/>
</dbReference>
<dbReference type="Gene3D" id="1.10.8.20">
    <property type="entry name" value="N-terminal domain of phosphatidylinositol transfer protein sec14p"/>
    <property type="match status" value="1"/>
</dbReference>
<dbReference type="PANTHER" id="PTHR10174">
    <property type="entry name" value="ALPHA-TOCOPHEROL TRANSFER PROTEIN-RELATED"/>
    <property type="match status" value="1"/>
</dbReference>
<evidence type="ECO:0000259" key="2">
    <source>
        <dbReference type="PROSITE" id="PS50191"/>
    </source>
</evidence>
<dbReference type="Gene3D" id="3.40.525.10">
    <property type="entry name" value="CRAL-TRIO lipid binding domain"/>
    <property type="match status" value="1"/>
</dbReference>
<accession>A0ABM5IDS1</accession>
<dbReference type="InterPro" id="IPR036273">
    <property type="entry name" value="CRAL/TRIO_N_dom_sf"/>
</dbReference>
<feature type="chain" id="PRO_5047512532" description="CRAL-TRIO domain-containing protein" evidence="1">
    <location>
        <begin position="34"/>
        <end position="360"/>
    </location>
</feature>
<dbReference type="Gene3D" id="1.20.5.1200">
    <property type="entry name" value="Alpha-tocopherol transfer"/>
    <property type="match status" value="1"/>
</dbReference>
<dbReference type="PROSITE" id="PS50191">
    <property type="entry name" value="CRAL_TRIO"/>
    <property type="match status" value="1"/>
</dbReference>
<proteinExistence type="predicted"/>
<dbReference type="Pfam" id="PF00650">
    <property type="entry name" value="CRAL_TRIO"/>
    <property type="match status" value="1"/>
</dbReference>
<dbReference type="GeneID" id="114326436"/>
<dbReference type="SUPFAM" id="SSF46938">
    <property type="entry name" value="CRAL/TRIO N-terminal domain"/>
    <property type="match status" value="1"/>
</dbReference>
<dbReference type="PANTHER" id="PTHR10174:SF208">
    <property type="entry name" value="CRAL-TRIO DOMAIN-CONTAINING PROTEIN DDB_G0278031"/>
    <property type="match status" value="1"/>
</dbReference>
<name>A0ABM5IDS1_DIAVI</name>
<dbReference type="EnsemblMetazoa" id="XM_028274805.2">
    <property type="protein sequence ID" value="XP_028130606.2"/>
    <property type="gene ID" value="LOC114326436"/>
</dbReference>
<keyword evidence="1" id="KW-0732">Signal</keyword>
<keyword evidence="4" id="KW-1185">Reference proteome</keyword>
<dbReference type="InterPro" id="IPR011074">
    <property type="entry name" value="CRAL/TRIO_N_dom"/>
</dbReference>
<evidence type="ECO:0000313" key="3">
    <source>
        <dbReference type="EnsemblMetazoa" id="XP_028130606.2"/>
    </source>
</evidence>
<evidence type="ECO:0000256" key="1">
    <source>
        <dbReference type="SAM" id="SignalP"/>
    </source>
</evidence>
<dbReference type="RefSeq" id="XP_028130606.2">
    <property type="nucleotide sequence ID" value="XM_028274805.2"/>
</dbReference>